<dbReference type="InterPro" id="IPR027417">
    <property type="entry name" value="P-loop_NTPase"/>
</dbReference>
<feature type="transmembrane region" description="Helical" evidence="1">
    <location>
        <begin position="437"/>
        <end position="456"/>
    </location>
</feature>
<dbReference type="RefSeq" id="WP_378035303.1">
    <property type="nucleotide sequence ID" value="NZ_JBHSIV010000005.1"/>
</dbReference>
<evidence type="ECO:0000259" key="2">
    <source>
        <dbReference type="SMART" id="SM00382"/>
    </source>
</evidence>
<feature type="transmembrane region" description="Helical" evidence="1">
    <location>
        <begin position="620"/>
        <end position="644"/>
    </location>
</feature>
<keyword evidence="1" id="KW-1133">Transmembrane helix</keyword>
<dbReference type="Gene3D" id="3.40.50.300">
    <property type="entry name" value="P-loop containing nucleotide triphosphate hydrolases"/>
    <property type="match status" value="1"/>
</dbReference>
<sequence>MLGALAIATNFATADVPDILSWIKTPLNAWALVGVLLLAAALLSGWAARVASSSRDDEAAHYSGHQSQDDARRSNRIQRDRGRLIASVKQDLAVLRDTALGEMVRLEFSVDALPLPWELNDSTSEELRSLPALPLVFDPIELFNATHGKLCLVGPSGSGKSHQLRKLAGEAAQRAEANPLSPVPLLLSASQYEAETDLLRWVVKSVSLRYQIDEFAVARWLLDDDAIVLLDDVEELGPGELATLFRSIGDFLEGHPQRSIALAVQPLTLAVAARLPERITYIDLLPPEPSVVRRSLANTGQHRRLLDGIAHETVEVLSNPLIYNAAAMTLTDTRHRLRGSETLTREIVLNDWLEDALDRAEAAAAEPTSTLSIYLQWLARLMTSRSHYFYMSGMYDLGMIADSQARKILRTYAALNALLGLAVGMGCGWFLTGSTAVVAILGAIGAALFALAIRSIGQDMDATSAKPAEVEPERRFAFKRLTELSFWEVLGSLFAILVTIAFPILTQISSRADPKIIAMWIIVIMAGLWAIGKTVLKREVVEESHRLRLDTKEEPAGLIFGLGGMAIGLAGGSITWLLIATIRDINPARHRDVWLLNLAAEYLHFVDATPSGDLLNASPVLWLVVVGVITSIVSIVAGFSLVHIMLAMSASCGKVVLETLGLRSDPGLNDKAIDSLRRNAVIHSAGWQYQFGHERIRKHLAGDLFCVPIDKKTGRE</sequence>
<keyword evidence="4" id="KW-1185">Reference proteome</keyword>
<feature type="transmembrane region" description="Helical" evidence="1">
    <location>
        <begin position="557"/>
        <end position="579"/>
    </location>
</feature>
<gene>
    <name evidence="3" type="ORF">ACFPBZ_07020</name>
</gene>
<dbReference type="EMBL" id="JBHSIV010000005">
    <property type="protein sequence ID" value="MFC5061951.1"/>
    <property type="molecule type" value="Genomic_DNA"/>
</dbReference>
<protein>
    <recommendedName>
        <fullName evidence="2">AAA+ ATPase domain-containing protein</fullName>
    </recommendedName>
</protein>
<name>A0ABV9YH29_9PSEU</name>
<accession>A0ABV9YH29</accession>
<organism evidence="3 4">
    <name type="scientific">Actinomycetospora atypica</name>
    <dbReference type="NCBI Taxonomy" id="1290095"/>
    <lineage>
        <taxon>Bacteria</taxon>
        <taxon>Bacillati</taxon>
        <taxon>Actinomycetota</taxon>
        <taxon>Actinomycetes</taxon>
        <taxon>Pseudonocardiales</taxon>
        <taxon>Pseudonocardiaceae</taxon>
        <taxon>Actinomycetospora</taxon>
    </lineage>
</organism>
<dbReference type="SUPFAM" id="SSF52540">
    <property type="entry name" value="P-loop containing nucleoside triphosphate hydrolases"/>
    <property type="match status" value="2"/>
</dbReference>
<feature type="domain" description="AAA+ ATPase" evidence="2">
    <location>
        <begin position="146"/>
        <end position="285"/>
    </location>
</feature>
<dbReference type="Proteomes" id="UP001595947">
    <property type="component" value="Unassembled WGS sequence"/>
</dbReference>
<evidence type="ECO:0000313" key="4">
    <source>
        <dbReference type="Proteomes" id="UP001595947"/>
    </source>
</evidence>
<feature type="transmembrane region" description="Helical" evidence="1">
    <location>
        <begin position="412"/>
        <end position="431"/>
    </location>
</feature>
<feature type="transmembrane region" description="Helical" evidence="1">
    <location>
        <begin position="30"/>
        <end position="48"/>
    </location>
</feature>
<reference evidence="4" key="1">
    <citation type="journal article" date="2019" name="Int. J. Syst. Evol. Microbiol.">
        <title>The Global Catalogue of Microorganisms (GCM) 10K type strain sequencing project: providing services to taxonomists for standard genome sequencing and annotation.</title>
        <authorList>
            <consortium name="The Broad Institute Genomics Platform"/>
            <consortium name="The Broad Institute Genome Sequencing Center for Infectious Disease"/>
            <person name="Wu L."/>
            <person name="Ma J."/>
        </authorList>
    </citation>
    <scope>NUCLEOTIDE SEQUENCE [LARGE SCALE GENOMIC DNA]</scope>
    <source>
        <strain evidence="4">CGMCC 4.7093</strain>
    </source>
</reference>
<proteinExistence type="predicted"/>
<comment type="caution">
    <text evidence="3">The sequence shown here is derived from an EMBL/GenBank/DDBJ whole genome shotgun (WGS) entry which is preliminary data.</text>
</comment>
<evidence type="ECO:0000313" key="3">
    <source>
        <dbReference type="EMBL" id="MFC5061951.1"/>
    </source>
</evidence>
<dbReference type="InterPro" id="IPR003593">
    <property type="entry name" value="AAA+_ATPase"/>
</dbReference>
<evidence type="ECO:0000256" key="1">
    <source>
        <dbReference type="SAM" id="Phobius"/>
    </source>
</evidence>
<feature type="transmembrane region" description="Helical" evidence="1">
    <location>
        <begin position="484"/>
        <end position="505"/>
    </location>
</feature>
<keyword evidence="1" id="KW-0812">Transmembrane</keyword>
<dbReference type="SMART" id="SM00382">
    <property type="entry name" value="AAA"/>
    <property type="match status" value="1"/>
</dbReference>
<feature type="transmembrane region" description="Helical" evidence="1">
    <location>
        <begin position="517"/>
        <end position="536"/>
    </location>
</feature>
<keyword evidence="1" id="KW-0472">Membrane</keyword>